<keyword evidence="7" id="KW-1185">Reference proteome</keyword>
<keyword evidence="3" id="KW-0479">Metal-binding</keyword>
<evidence type="ECO:0000313" key="6">
    <source>
        <dbReference type="EMBL" id="NJP14055.1"/>
    </source>
</evidence>
<feature type="domain" description="Archease" evidence="5">
    <location>
        <begin position="21"/>
        <end position="152"/>
    </location>
</feature>
<sequence length="152" mass="16143">MVGDTDDVREIRRVGTGGHRAAPHTADLRIEAWAPSREGCLAEAARGLVESFADVEAVRPTALERLRLPRADDADLLAALLDEVVYRVEVHGQVPVEVEAEAASDGGLDVRLGVVPLSKVEVTGAAPKAVSWHGLHMGVDSYGWSCAVTVDV</sequence>
<proteinExistence type="inferred from homology"/>
<keyword evidence="4" id="KW-0106">Calcium</keyword>
<dbReference type="InterPro" id="IPR023572">
    <property type="entry name" value="Archease_dom"/>
</dbReference>
<name>A0ABX0YSK4_STRTL</name>
<dbReference type="Proteomes" id="UP000635996">
    <property type="component" value="Unassembled WGS sequence"/>
</dbReference>
<evidence type="ECO:0000256" key="3">
    <source>
        <dbReference type="ARBA" id="ARBA00022723"/>
    </source>
</evidence>
<accession>A0ABX0YSK4</accession>
<dbReference type="EMBL" id="JAATEL010000005">
    <property type="protein sequence ID" value="NJP14055.1"/>
    <property type="molecule type" value="Genomic_DNA"/>
</dbReference>
<protein>
    <submittedName>
        <fullName evidence="6">Archease</fullName>
    </submittedName>
</protein>
<keyword evidence="2" id="KW-0819">tRNA processing</keyword>
<evidence type="ECO:0000256" key="4">
    <source>
        <dbReference type="ARBA" id="ARBA00022837"/>
    </source>
</evidence>
<dbReference type="RefSeq" id="WP_125499976.1">
    <property type="nucleotide sequence ID" value="NZ_BMVZ01000007.1"/>
</dbReference>
<dbReference type="Pfam" id="PF01951">
    <property type="entry name" value="Archease"/>
    <property type="match status" value="1"/>
</dbReference>
<comment type="similarity">
    <text evidence="1">Belongs to the archease family.</text>
</comment>
<evidence type="ECO:0000256" key="2">
    <source>
        <dbReference type="ARBA" id="ARBA00022694"/>
    </source>
</evidence>
<dbReference type="InterPro" id="IPR036820">
    <property type="entry name" value="Archease_dom_sf"/>
</dbReference>
<reference evidence="6 7" key="1">
    <citation type="submission" date="2020-03" db="EMBL/GenBank/DDBJ databases">
        <title>WGS of actinomycetes isolated from Thailand.</title>
        <authorList>
            <person name="Thawai C."/>
        </authorList>
    </citation>
    <scope>NUCLEOTIDE SEQUENCE [LARGE SCALE GENOMIC DNA]</scope>
    <source>
        <strain evidence="6 7">NBRC 13905</strain>
    </source>
</reference>
<organism evidence="6 7">
    <name type="scientific">Streptomyces thermoviolaceus subsp. thermoviolaceus</name>
    <dbReference type="NCBI Taxonomy" id="66860"/>
    <lineage>
        <taxon>Bacteria</taxon>
        <taxon>Bacillati</taxon>
        <taxon>Actinomycetota</taxon>
        <taxon>Actinomycetes</taxon>
        <taxon>Kitasatosporales</taxon>
        <taxon>Streptomycetaceae</taxon>
        <taxon>Streptomyces</taxon>
    </lineage>
</organism>
<evidence type="ECO:0000313" key="7">
    <source>
        <dbReference type="Proteomes" id="UP000635996"/>
    </source>
</evidence>
<dbReference type="Gene3D" id="3.55.10.10">
    <property type="entry name" value="Archease domain"/>
    <property type="match status" value="1"/>
</dbReference>
<evidence type="ECO:0000256" key="1">
    <source>
        <dbReference type="ARBA" id="ARBA00007963"/>
    </source>
</evidence>
<gene>
    <name evidence="6" type="ORF">HCJ95_07030</name>
</gene>
<dbReference type="SUPFAM" id="SSF69819">
    <property type="entry name" value="MTH1598-like"/>
    <property type="match status" value="1"/>
</dbReference>
<evidence type="ECO:0000259" key="5">
    <source>
        <dbReference type="Pfam" id="PF01951"/>
    </source>
</evidence>
<comment type="caution">
    <text evidence="6">The sequence shown here is derived from an EMBL/GenBank/DDBJ whole genome shotgun (WGS) entry which is preliminary data.</text>
</comment>